<dbReference type="AlphaFoldDB" id="A0A4Y8S4H5"/>
<gene>
    <name evidence="2" type="ORF">E2R66_25460</name>
</gene>
<proteinExistence type="predicted"/>
<dbReference type="EMBL" id="SOZE01000043">
    <property type="protein sequence ID" value="TFF33525.1"/>
    <property type="molecule type" value="Genomic_DNA"/>
</dbReference>
<protein>
    <submittedName>
        <fullName evidence="2">3-oxoacyl-ACP synthase</fullName>
    </submittedName>
</protein>
<dbReference type="RefSeq" id="WP_133236262.1">
    <property type="nucleotide sequence ID" value="NZ_SOZE01000043.1"/>
</dbReference>
<reference evidence="2 3" key="1">
    <citation type="journal article" date="2017" name="Int. J. Syst. Evol. Microbiol.">
        <title>Mucilaginibacterpsychrotolerans sp. nov., isolated from peatlands.</title>
        <authorList>
            <person name="Deng Y."/>
            <person name="Shen L."/>
            <person name="Xu B."/>
            <person name="Liu Y."/>
            <person name="Gu Z."/>
            <person name="Liu H."/>
            <person name="Zhou Y."/>
        </authorList>
    </citation>
    <scope>NUCLEOTIDE SEQUENCE [LARGE SCALE GENOMIC DNA]</scope>
    <source>
        <strain evidence="2 3">NH7-4</strain>
    </source>
</reference>
<sequence length="150" mass="16009">MSDIKEQLYALCITYVRTRMHAAEQAIAEAQQSANNDTKSSAGDKYETGREMAQQETNRNLSQLNEANKLMVALQQISAVGKAVTAEAGSLVTTNNGAFYIAISAGSLQLNGMHYFAVSPASPIGMQLKGKSAGDKFALNGKNYVIEAVS</sequence>
<feature type="region of interest" description="Disordered" evidence="1">
    <location>
        <begin position="29"/>
        <end position="58"/>
    </location>
</feature>
<name>A0A4Y8S4H5_9SPHI</name>
<organism evidence="2 3">
    <name type="scientific">Mucilaginibacter psychrotolerans</name>
    <dbReference type="NCBI Taxonomy" id="1524096"/>
    <lineage>
        <taxon>Bacteria</taxon>
        <taxon>Pseudomonadati</taxon>
        <taxon>Bacteroidota</taxon>
        <taxon>Sphingobacteriia</taxon>
        <taxon>Sphingobacteriales</taxon>
        <taxon>Sphingobacteriaceae</taxon>
        <taxon>Mucilaginibacter</taxon>
    </lineage>
</organism>
<accession>A0A4Y8S4H5</accession>
<dbReference type="OrthoDB" id="667380at2"/>
<evidence type="ECO:0000313" key="3">
    <source>
        <dbReference type="Proteomes" id="UP000297540"/>
    </source>
</evidence>
<dbReference type="Proteomes" id="UP000297540">
    <property type="component" value="Unassembled WGS sequence"/>
</dbReference>
<evidence type="ECO:0000256" key="1">
    <source>
        <dbReference type="SAM" id="MobiDB-lite"/>
    </source>
</evidence>
<keyword evidence="3" id="KW-1185">Reference proteome</keyword>
<evidence type="ECO:0000313" key="2">
    <source>
        <dbReference type="EMBL" id="TFF33525.1"/>
    </source>
</evidence>
<comment type="caution">
    <text evidence="2">The sequence shown here is derived from an EMBL/GenBank/DDBJ whole genome shotgun (WGS) entry which is preliminary data.</text>
</comment>